<evidence type="ECO:0000256" key="1">
    <source>
        <dbReference type="SAM" id="Phobius"/>
    </source>
</evidence>
<feature type="transmembrane region" description="Helical" evidence="1">
    <location>
        <begin position="111"/>
        <end position="133"/>
    </location>
</feature>
<dbReference type="EMBL" id="VRZA01000003">
    <property type="protein sequence ID" value="TXS94133.1"/>
    <property type="molecule type" value="Genomic_DNA"/>
</dbReference>
<evidence type="ECO:0000313" key="2">
    <source>
        <dbReference type="EMBL" id="TXS94133.1"/>
    </source>
</evidence>
<organism evidence="2 3">
    <name type="scientific">Parahaliea maris</name>
    <dbReference type="NCBI Taxonomy" id="2716870"/>
    <lineage>
        <taxon>Bacteria</taxon>
        <taxon>Pseudomonadati</taxon>
        <taxon>Pseudomonadota</taxon>
        <taxon>Gammaproteobacteria</taxon>
        <taxon>Cellvibrionales</taxon>
        <taxon>Halieaceae</taxon>
        <taxon>Parahaliea</taxon>
    </lineage>
</organism>
<dbReference type="Proteomes" id="UP000321039">
    <property type="component" value="Unassembled WGS sequence"/>
</dbReference>
<keyword evidence="1" id="KW-0472">Membrane</keyword>
<gene>
    <name evidence="2" type="ORF">FV139_11050</name>
</gene>
<accession>A0A5C8ZZV1</accession>
<keyword evidence="1" id="KW-1133">Transmembrane helix</keyword>
<feature type="transmembrane region" description="Helical" evidence="1">
    <location>
        <begin position="77"/>
        <end position="99"/>
    </location>
</feature>
<evidence type="ECO:0000313" key="3">
    <source>
        <dbReference type="Proteomes" id="UP000321039"/>
    </source>
</evidence>
<comment type="caution">
    <text evidence="2">The sequence shown here is derived from an EMBL/GenBank/DDBJ whole genome shotgun (WGS) entry which is preliminary data.</text>
</comment>
<dbReference type="RefSeq" id="WP_148068475.1">
    <property type="nucleotide sequence ID" value="NZ_VRZA01000003.1"/>
</dbReference>
<protein>
    <submittedName>
        <fullName evidence="2">Uncharacterized protein</fullName>
    </submittedName>
</protein>
<name>A0A5C8ZZV1_9GAMM</name>
<keyword evidence="1" id="KW-0812">Transmembrane</keyword>
<reference evidence="2 3" key="1">
    <citation type="submission" date="2019-08" db="EMBL/GenBank/DDBJ databases">
        <title>Parahaliea maris sp. nov., isolated from the surface seawater.</title>
        <authorList>
            <person name="Liu Y."/>
        </authorList>
    </citation>
    <scope>NUCLEOTIDE SEQUENCE [LARGE SCALE GENOMIC DNA]</scope>
    <source>
        <strain evidence="2 3">HSLHS9</strain>
    </source>
</reference>
<sequence>MFGWIGLALGVAGVAGLYSSWRKLSLSGPQVVAAGWLMVAASLWAWTAEAGKQAIFSVYRIHFGHFGGMLVKVANLILGLALPATAVFWLALVAACIYARIVDEDLRARRNLLWAGASVMLVLVAGHVARYGLDALGGAALWVNLSTLLAGVAFALAALRPTTRLALVTTAGAV</sequence>
<proteinExistence type="predicted"/>
<feature type="transmembrane region" description="Helical" evidence="1">
    <location>
        <begin position="29"/>
        <end position="47"/>
    </location>
</feature>
<feature type="transmembrane region" description="Helical" evidence="1">
    <location>
        <begin position="139"/>
        <end position="159"/>
    </location>
</feature>
<keyword evidence="3" id="KW-1185">Reference proteome</keyword>
<dbReference type="AlphaFoldDB" id="A0A5C8ZZV1"/>